<dbReference type="GO" id="GO:0008171">
    <property type="term" value="F:O-methyltransferase activity"/>
    <property type="evidence" value="ECO:0007669"/>
    <property type="project" value="InterPro"/>
</dbReference>
<keyword evidence="1" id="KW-0489">Methyltransferase</keyword>
<evidence type="ECO:0000256" key="3">
    <source>
        <dbReference type="ARBA" id="ARBA00022691"/>
    </source>
</evidence>
<dbReference type="Gene3D" id="3.40.50.150">
    <property type="entry name" value="Vaccinia Virus protein VP39"/>
    <property type="match status" value="1"/>
</dbReference>
<organism evidence="5 6">
    <name type="scientific">Diatrype stigma</name>
    <dbReference type="NCBI Taxonomy" id="117547"/>
    <lineage>
        <taxon>Eukaryota</taxon>
        <taxon>Fungi</taxon>
        <taxon>Dikarya</taxon>
        <taxon>Ascomycota</taxon>
        <taxon>Pezizomycotina</taxon>
        <taxon>Sordariomycetes</taxon>
        <taxon>Xylariomycetidae</taxon>
        <taxon>Xylariales</taxon>
        <taxon>Diatrypaceae</taxon>
        <taxon>Diatrype</taxon>
    </lineage>
</organism>
<evidence type="ECO:0000256" key="2">
    <source>
        <dbReference type="ARBA" id="ARBA00022679"/>
    </source>
</evidence>
<dbReference type="GO" id="GO:0032259">
    <property type="term" value="P:methylation"/>
    <property type="evidence" value="ECO:0007669"/>
    <property type="project" value="UniProtKB-KW"/>
</dbReference>
<keyword evidence="6" id="KW-1185">Reference proteome</keyword>
<dbReference type="Proteomes" id="UP001320420">
    <property type="component" value="Unassembled WGS sequence"/>
</dbReference>
<dbReference type="PANTHER" id="PTHR43712">
    <property type="entry name" value="PUTATIVE (AFU_ORTHOLOGUE AFUA_4G14580)-RELATED"/>
    <property type="match status" value="1"/>
</dbReference>
<comment type="caution">
    <text evidence="5">The sequence shown here is derived from an EMBL/GenBank/DDBJ whole genome shotgun (WGS) entry which is preliminary data.</text>
</comment>
<keyword evidence="3" id="KW-0949">S-adenosyl-L-methionine</keyword>
<dbReference type="SUPFAM" id="SSF53335">
    <property type="entry name" value="S-adenosyl-L-methionine-dependent methyltransferases"/>
    <property type="match status" value="1"/>
</dbReference>
<reference evidence="5 6" key="1">
    <citation type="submission" date="2024-02" db="EMBL/GenBank/DDBJ databases">
        <title>De novo assembly and annotation of 12 fungi associated with fruit tree decline syndrome in Ontario, Canada.</title>
        <authorList>
            <person name="Sulman M."/>
            <person name="Ellouze W."/>
            <person name="Ilyukhin E."/>
        </authorList>
    </citation>
    <scope>NUCLEOTIDE SEQUENCE [LARGE SCALE GENOMIC DNA]</scope>
    <source>
        <strain evidence="5 6">M11/M66-122</strain>
    </source>
</reference>
<sequence length="321" mass="35932">MVLTMGILREIYDGRVSHNALSAPFVENPHLKVSILHMVNQTVPLMGGMIRATEKYGDSRTMNETAYNVAMDTDKPFFEYLRAHPDLESEFDSYMQSQALVYPSTSVENLLRGFDWNSLPGGAVIVDVGGGSGSASITVAKEHPNLRFVVQDQEVPIKNAKSKIAELPKEMAQRIGLQEHDFFKEQPVKGADIYLLRTILHDWPDAEAVKILRRLVQAMKPTSRILIMDMVLPVPNSGSSIFEAALRQKDLAMFLTFNAKERETSDWYDLIQQADARLSIRAIRRPEGCQHSVIEVVIDNERSNGVDSVTLDGKTVAERST</sequence>
<evidence type="ECO:0000313" key="5">
    <source>
        <dbReference type="EMBL" id="KAK7754185.1"/>
    </source>
</evidence>
<feature type="domain" description="O-methyltransferase C-terminal" evidence="4">
    <location>
        <begin position="63"/>
        <end position="274"/>
    </location>
</feature>
<dbReference type="InterPro" id="IPR016461">
    <property type="entry name" value="COMT-like"/>
</dbReference>
<evidence type="ECO:0000259" key="4">
    <source>
        <dbReference type="Pfam" id="PF00891"/>
    </source>
</evidence>
<dbReference type="EMBL" id="JAKJXP020000022">
    <property type="protein sequence ID" value="KAK7754185.1"/>
    <property type="molecule type" value="Genomic_DNA"/>
</dbReference>
<keyword evidence="2" id="KW-0808">Transferase</keyword>
<dbReference type="PANTHER" id="PTHR43712:SF15">
    <property type="entry name" value="MONODICTYPHENONE CLUSTER TRANSCRIPTIONAL COACTIVATOR MDPA"/>
    <property type="match status" value="1"/>
</dbReference>
<dbReference type="AlphaFoldDB" id="A0AAN9USA2"/>
<proteinExistence type="predicted"/>
<dbReference type="InterPro" id="IPR029063">
    <property type="entry name" value="SAM-dependent_MTases_sf"/>
</dbReference>
<dbReference type="Pfam" id="PF00891">
    <property type="entry name" value="Methyltransf_2"/>
    <property type="match status" value="1"/>
</dbReference>
<name>A0AAN9USA2_9PEZI</name>
<dbReference type="InterPro" id="IPR001077">
    <property type="entry name" value="COMT_C"/>
</dbReference>
<evidence type="ECO:0000256" key="1">
    <source>
        <dbReference type="ARBA" id="ARBA00022603"/>
    </source>
</evidence>
<protein>
    <recommendedName>
        <fullName evidence="4">O-methyltransferase C-terminal domain-containing protein</fullName>
    </recommendedName>
</protein>
<gene>
    <name evidence="5" type="ORF">SLS62_003762</name>
</gene>
<evidence type="ECO:0000313" key="6">
    <source>
        <dbReference type="Proteomes" id="UP001320420"/>
    </source>
</evidence>
<dbReference type="PROSITE" id="PS51683">
    <property type="entry name" value="SAM_OMT_II"/>
    <property type="match status" value="1"/>
</dbReference>
<accession>A0AAN9USA2</accession>